<dbReference type="SUPFAM" id="SSF81631">
    <property type="entry name" value="PAP/OAS1 substrate-binding domain"/>
    <property type="match status" value="1"/>
</dbReference>
<feature type="domain" description="PAP-associated" evidence="11">
    <location>
        <begin position="661"/>
        <end position="729"/>
    </location>
</feature>
<dbReference type="Pfam" id="PF22600">
    <property type="entry name" value="MTPAP-like_central"/>
    <property type="match status" value="1"/>
</dbReference>
<reference evidence="13 14" key="1">
    <citation type="journal article" date="2018" name="Nat. Ecol. Evol.">
        <title>Pezizomycetes genomes reveal the molecular basis of ectomycorrhizal truffle lifestyle.</title>
        <authorList>
            <person name="Murat C."/>
            <person name="Payen T."/>
            <person name="Noel B."/>
            <person name="Kuo A."/>
            <person name="Morin E."/>
            <person name="Chen J."/>
            <person name="Kohler A."/>
            <person name="Krizsan K."/>
            <person name="Balestrini R."/>
            <person name="Da Silva C."/>
            <person name="Montanini B."/>
            <person name="Hainaut M."/>
            <person name="Levati E."/>
            <person name="Barry K.W."/>
            <person name="Belfiori B."/>
            <person name="Cichocki N."/>
            <person name="Clum A."/>
            <person name="Dockter R.B."/>
            <person name="Fauchery L."/>
            <person name="Guy J."/>
            <person name="Iotti M."/>
            <person name="Le Tacon F."/>
            <person name="Lindquist E.A."/>
            <person name="Lipzen A."/>
            <person name="Malagnac F."/>
            <person name="Mello A."/>
            <person name="Molinier V."/>
            <person name="Miyauchi S."/>
            <person name="Poulain J."/>
            <person name="Riccioni C."/>
            <person name="Rubini A."/>
            <person name="Sitrit Y."/>
            <person name="Splivallo R."/>
            <person name="Traeger S."/>
            <person name="Wang M."/>
            <person name="Zifcakova L."/>
            <person name="Wipf D."/>
            <person name="Zambonelli A."/>
            <person name="Paolocci F."/>
            <person name="Nowrousian M."/>
            <person name="Ottonello S."/>
            <person name="Baldrian P."/>
            <person name="Spatafora J.W."/>
            <person name="Henrissat B."/>
            <person name="Nagy L.G."/>
            <person name="Aury J.M."/>
            <person name="Wincker P."/>
            <person name="Grigoriev I.V."/>
            <person name="Bonfante P."/>
            <person name="Martin F.M."/>
        </authorList>
    </citation>
    <scope>NUCLEOTIDE SEQUENCE [LARGE SCALE GENOMIC DNA]</scope>
    <source>
        <strain evidence="13 14">RN42</strain>
    </source>
</reference>
<feature type="compositionally biased region" description="Pro residues" evidence="10">
    <location>
        <begin position="276"/>
        <end position="285"/>
    </location>
</feature>
<comment type="cofactor">
    <cofactor evidence="1">
        <name>Mn(2+)</name>
        <dbReference type="ChEBI" id="CHEBI:29035"/>
    </cofactor>
</comment>
<dbReference type="PANTHER" id="PTHR12271">
    <property type="entry name" value="POLY A POLYMERASE CID PAP -RELATED"/>
    <property type="match status" value="1"/>
</dbReference>
<evidence type="ECO:0000256" key="7">
    <source>
        <dbReference type="ARBA" id="ARBA00022679"/>
    </source>
</evidence>
<feature type="compositionally biased region" description="Polar residues" evidence="10">
    <location>
        <begin position="115"/>
        <end position="125"/>
    </location>
</feature>
<evidence type="ECO:0000259" key="11">
    <source>
        <dbReference type="Pfam" id="PF03828"/>
    </source>
</evidence>
<evidence type="ECO:0000256" key="3">
    <source>
        <dbReference type="ARBA" id="ARBA00004496"/>
    </source>
</evidence>
<evidence type="ECO:0000256" key="5">
    <source>
        <dbReference type="ARBA" id="ARBA00012388"/>
    </source>
</evidence>
<dbReference type="Gene3D" id="3.30.460.10">
    <property type="entry name" value="Beta Polymerase, domain 2"/>
    <property type="match status" value="1"/>
</dbReference>
<feature type="region of interest" description="Disordered" evidence="10">
    <location>
        <begin position="851"/>
        <end position="955"/>
    </location>
</feature>
<evidence type="ECO:0000313" key="14">
    <source>
        <dbReference type="Proteomes" id="UP000275078"/>
    </source>
</evidence>
<feature type="domain" description="Poly(A) RNA polymerase mitochondrial-like central palm" evidence="12">
    <location>
        <begin position="416"/>
        <end position="559"/>
    </location>
</feature>
<feature type="compositionally biased region" description="Low complexity" evidence="10">
    <location>
        <begin position="851"/>
        <end position="867"/>
    </location>
</feature>
<accession>A0A3N4HUT1</accession>
<evidence type="ECO:0000256" key="1">
    <source>
        <dbReference type="ARBA" id="ARBA00001936"/>
    </source>
</evidence>
<dbReference type="STRING" id="1160509.A0A3N4HUT1"/>
<comment type="subcellular location">
    <subcellularLocation>
        <location evidence="3">Cytoplasm</location>
    </subcellularLocation>
</comment>
<feature type="compositionally biased region" description="Low complexity" evidence="10">
    <location>
        <begin position="74"/>
        <end position="87"/>
    </location>
</feature>
<dbReference type="InterPro" id="IPR002058">
    <property type="entry name" value="PAP_assoc"/>
</dbReference>
<feature type="region of interest" description="Disordered" evidence="10">
    <location>
        <begin position="770"/>
        <end position="825"/>
    </location>
</feature>
<dbReference type="AlphaFoldDB" id="A0A3N4HUT1"/>
<keyword evidence="9" id="KW-0460">Magnesium</keyword>
<feature type="region of interest" description="Disordered" evidence="10">
    <location>
        <begin position="1"/>
        <end position="37"/>
    </location>
</feature>
<evidence type="ECO:0000256" key="4">
    <source>
        <dbReference type="ARBA" id="ARBA00008593"/>
    </source>
</evidence>
<dbReference type="EC" id="2.7.7.19" evidence="5"/>
<evidence type="ECO:0000256" key="8">
    <source>
        <dbReference type="ARBA" id="ARBA00022723"/>
    </source>
</evidence>
<dbReference type="GO" id="GO:1990817">
    <property type="term" value="F:poly(A) RNA polymerase activity"/>
    <property type="evidence" value="ECO:0007669"/>
    <property type="project" value="UniProtKB-EC"/>
</dbReference>
<dbReference type="Gene3D" id="1.10.1410.10">
    <property type="match status" value="1"/>
</dbReference>
<protein>
    <recommendedName>
        <fullName evidence="5">polynucleotide adenylyltransferase</fullName>
        <ecNumber evidence="5">2.7.7.19</ecNumber>
    </recommendedName>
</protein>
<dbReference type="Proteomes" id="UP000275078">
    <property type="component" value="Unassembled WGS sequence"/>
</dbReference>
<keyword evidence="7" id="KW-0808">Transferase</keyword>
<dbReference type="EMBL" id="ML119723">
    <property type="protein sequence ID" value="RPA77623.1"/>
    <property type="molecule type" value="Genomic_DNA"/>
</dbReference>
<keyword evidence="8" id="KW-0479">Metal-binding</keyword>
<dbReference type="OrthoDB" id="407432at2759"/>
<dbReference type="GO" id="GO:0010605">
    <property type="term" value="P:negative regulation of macromolecule metabolic process"/>
    <property type="evidence" value="ECO:0007669"/>
    <property type="project" value="UniProtKB-ARBA"/>
</dbReference>
<evidence type="ECO:0000259" key="12">
    <source>
        <dbReference type="Pfam" id="PF22600"/>
    </source>
</evidence>
<feature type="compositionally biased region" description="Polar residues" evidence="10">
    <location>
        <begin position="371"/>
        <end position="380"/>
    </location>
</feature>
<feature type="compositionally biased region" description="Low complexity" evidence="10">
    <location>
        <begin position="805"/>
        <end position="825"/>
    </location>
</feature>
<feature type="compositionally biased region" description="Pro residues" evidence="10">
    <location>
        <begin position="248"/>
        <end position="261"/>
    </location>
</feature>
<organism evidence="13 14">
    <name type="scientific">Ascobolus immersus RN42</name>
    <dbReference type="NCBI Taxonomy" id="1160509"/>
    <lineage>
        <taxon>Eukaryota</taxon>
        <taxon>Fungi</taxon>
        <taxon>Dikarya</taxon>
        <taxon>Ascomycota</taxon>
        <taxon>Pezizomycotina</taxon>
        <taxon>Pezizomycetes</taxon>
        <taxon>Pezizales</taxon>
        <taxon>Ascobolaceae</taxon>
        <taxon>Ascobolus</taxon>
    </lineage>
</organism>
<evidence type="ECO:0000256" key="6">
    <source>
        <dbReference type="ARBA" id="ARBA00022490"/>
    </source>
</evidence>
<comment type="similarity">
    <text evidence="4">Belongs to the DNA polymerase type-B-like family.</text>
</comment>
<dbReference type="GO" id="GO:0031123">
    <property type="term" value="P:RNA 3'-end processing"/>
    <property type="evidence" value="ECO:0007669"/>
    <property type="project" value="TreeGrafter"/>
</dbReference>
<dbReference type="Pfam" id="PF03828">
    <property type="entry name" value="PAP_assoc"/>
    <property type="match status" value="1"/>
</dbReference>
<name>A0A3N4HUT1_ASCIM</name>
<gene>
    <name evidence="13" type="ORF">BJ508DRAFT_165692</name>
</gene>
<dbReference type="GO" id="GO:0005737">
    <property type="term" value="C:cytoplasm"/>
    <property type="evidence" value="ECO:0007669"/>
    <property type="project" value="UniProtKB-SubCell"/>
</dbReference>
<dbReference type="SUPFAM" id="SSF81301">
    <property type="entry name" value="Nucleotidyltransferase"/>
    <property type="match status" value="1"/>
</dbReference>
<proteinExistence type="inferred from homology"/>
<feature type="region of interest" description="Disordered" evidence="10">
    <location>
        <begin position="226"/>
        <end position="407"/>
    </location>
</feature>
<dbReference type="InterPro" id="IPR054708">
    <property type="entry name" value="MTPAP-like_central"/>
</dbReference>
<keyword evidence="14" id="KW-1185">Reference proteome</keyword>
<feature type="region of interest" description="Disordered" evidence="10">
    <location>
        <begin position="115"/>
        <end position="139"/>
    </location>
</feature>
<keyword evidence="6" id="KW-0963">Cytoplasm</keyword>
<dbReference type="GO" id="GO:0050265">
    <property type="term" value="F:RNA uridylyltransferase activity"/>
    <property type="evidence" value="ECO:0007669"/>
    <property type="project" value="TreeGrafter"/>
</dbReference>
<dbReference type="CDD" id="cd05402">
    <property type="entry name" value="NT_PAP_TUTase"/>
    <property type="match status" value="1"/>
</dbReference>
<evidence type="ECO:0000256" key="9">
    <source>
        <dbReference type="ARBA" id="ARBA00022842"/>
    </source>
</evidence>
<evidence type="ECO:0000313" key="13">
    <source>
        <dbReference type="EMBL" id="RPA77623.1"/>
    </source>
</evidence>
<dbReference type="PANTHER" id="PTHR12271:SF40">
    <property type="entry name" value="POLY(A) RNA POLYMERASE GLD2"/>
    <property type="match status" value="1"/>
</dbReference>
<sequence length="955" mass="105714">MSIDADKHLRSPTNPRQAEEATAPAANGEIGPSARLDTTTAAGLDAVAQADSGITSMTVNAPAPATQHYLMAPHQQQQQQQHHQQSQDGNNAGPEVAGSDLGNLEGHVRNLILHNQDQPNGTDTPPQMHANLPAHGPPMGMGMPHQQGYEQQHPHPHMQMSPHPQQMPPPFMYQQHPIHFGSMPPPAPMHGYPPPHFYPHPSHFGHFEGYHDQHFGVPFPHQYAPGPAFSPENLGLSHPSSPAQLAGYPPPPMPPQMPMPLSPQGVMPVESNGYGPPAPLPPPPAMEMQAKQQGTPPILSPGSASPANSQRGLPESGPRSHPRSRPVSEYANGAGRMPGGGPPPVTNTEHYPPLGSQRGPSKPQWGPQQGPPISQNQQHPRGQGYRPNFKQQPHVPRQSSAPRQLPPIEDQLKVINEVAEKYIKAATPSEEDLAIRKELKEDLEKICQQVSPNGTLELFGSVASGFATVNSDLDLIFCEDGEPREDPFEVPIKLTEKLKQAGFNILMLPKTRVPIIKVNSTPDPNQDTSDPKKAIAVDIGFGHKSDLAFRNTELLQTYAKCDARLKPMVLFVKWWSKMRKINNTYRGTLSSYGYVLMIIHYLINIVKPPVLVNLQSWGIPEGTPESEVRHKDGWNIWYWKEHKEQELLAQNGGITSNKADIGLLLRGFFEYYAKDFEWNHHVISIRTKGGLLTKVEKDWKSAIHRSNKAEVEYKDRYLFAIEDPFETTHNISRTCSSTGVKRIRFEFNRASRLIHFFSGEQAFRDTFFEEAPEEWRPPHTQRFDNSQPRGGYHGARQQRASSYSGGNAYNGNGPYNGNPQYNVNPEVQHNFQQPRYDQQEFQMQQLQFSQHMQGPGLGPMQQGAPPLNAQPYPQHPQFIPGPAPPGMNHPQHQAQSPRPPVQSTVQAPPQQPSQPLAPAPAAQAPPPQAPPAAPVRPKNRPLVLVGSTALEQRMS</sequence>
<dbReference type="GO" id="GO:0046872">
    <property type="term" value="F:metal ion binding"/>
    <property type="evidence" value="ECO:0007669"/>
    <property type="project" value="UniProtKB-KW"/>
</dbReference>
<evidence type="ECO:0000256" key="10">
    <source>
        <dbReference type="SAM" id="MobiDB-lite"/>
    </source>
</evidence>
<feature type="compositionally biased region" description="Polar residues" evidence="10">
    <location>
        <begin position="302"/>
        <end position="311"/>
    </location>
</feature>
<dbReference type="InterPro" id="IPR043519">
    <property type="entry name" value="NT_sf"/>
</dbReference>
<evidence type="ECO:0000256" key="2">
    <source>
        <dbReference type="ARBA" id="ARBA00001946"/>
    </source>
</evidence>
<feature type="compositionally biased region" description="Pro residues" evidence="10">
    <location>
        <begin position="909"/>
        <end position="934"/>
    </location>
</feature>
<feature type="region of interest" description="Disordered" evidence="10">
    <location>
        <begin position="72"/>
        <end position="102"/>
    </location>
</feature>
<comment type="cofactor">
    <cofactor evidence="2">
        <name>Mg(2+)</name>
        <dbReference type="ChEBI" id="CHEBI:18420"/>
    </cofactor>
</comment>